<name>A0A9X6LJK8_BACUH</name>
<organism evidence="1 2">
    <name type="scientific">Bacillus thuringiensis subsp. higo</name>
    <dbReference type="NCBI Taxonomy" id="132266"/>
    <lineage>
        <taxon>Bacteria</taxon>
        <taxon>Bacillati</taxon>
        <taxon>Bacillota</taxon>
        <taxon>Bacilli</taxon>
        <taxon>Bacillales</taxon>
        <taxon>Bacillaceae</taxon>
        <taxon>Bacillus</taxon>
        <taxon>Bacillus cereus group</taxon>
    </lineage>
</organism>
<evidence type="ECO:0000313" key="2">
    <source>
        <dbReference type="Proteomes" id="UP000194816"/>
    </source>
</evidence>
<dbReference type="EMBL" id="MOOK01000162">
    <property type="protein sequence ID" value="OUB47667.1"/>
    <property type="molecule type" value="Genomic_DNA"/>
</dbReference>
<proteinExistence type="predicted"/>
<evidence type="ECO:0000313" key="1">
    <source>
        <dbReference type="EMBL" id="OUB47667.1"/>
    </source>
</evidence>
<comment type="caution">
    <text evidence="1">The sequence shown here is derived from an EMBL/GenBank/DDBJ whole genome shotgun (WGS) entry which is preliminary data.</text>
</comment>
<sequence length="64" mass="7019">MLLNTDKENLGGCEMKKEQLAEMAVKLSLKAGISPRAEDIMKVCLSGVCTKEESNTKESGCLKW</sequence>
<reference evidence="1 2" key="1">
    <citation type="submission" date="2016-10" db="EMBL/GenBank/DDBJ databases">
        <title>Comparative genomics of Bacillus thuringiensis reveals a path to pathogens against multiple invertebrate hosts.</title>
        <authorList>
            <person name="Zheng J."/>
            <person name="Gao Q."/>
            <person name="Liu H."/>
            <person name="Peng D."/>
            <person name="Ruan L."/>
            <person name="Sun M."/>
        </authorList>
    </citation>
    <scope>NUCLEOTIDE SEQUENCE [LARGE SCALE GENOMIC DNA]</scope>
    <source>
        <strain evidence="1">BGSC 4AU1</strain>
    </source>
</reference>
<dbReference type="Proteomes" id="UP000194816">
    <property type="component" value="Unassembled WGS sequence"/>
</dbReference>
<dbReference type="AlphaFoldDB" id="A0A9X6LJK8"/>
<dbReference type="RefSeq" id="WP_088115110.1">
    <property type="nucleotide sequence ID" value="NZ_MOOK01000162.1"/>
</dbReference>
<accession>A0A9X6LJK8</accession>
<gene>
    <name evidence="1" type="ORF">BK716_19975</name>
</gene>
<protein>
    <submittedName>
        <fullName evidence="1">Uncharacterized protein</fullName>
    </submittedName>
</protein>